<dbReference type="EMBL" id="QMDX01000002">
    <property type="protein sequence ID" value="TSD15187.1"/>
    <property type="molecule type" value="Genomic_DNA"/>
</dbReference>
<organism evidence="2 3">
    <name type="scientific">Haloglomus irregulare</name>
    <dbReference type="NCBI Taxonomy" id="2234134"/>
    <lineage>
        <taxon>Archaea</taxon>
        <taxon>Methanobacteriati</taxon>
        <taxon>Methanobacteriota</taxon>
        <taxon>Stenosarchaea group</taxon>
        <taxon>Halobacteria</taxon>
        <taxon>Halobacteriales</taxon>
        <taxon>Natronomonadaceae</taxon>
        <taxon>Haloglomus</taxon>
    </lineage>
</organism>
<protein>
    <submittedName>
        <fullName evidence="2">Uncharacterized protein</fullName>
    </submittedName>
</protein>
<accession>A0A554NCS0</accession>
<proteinExistence type="predicted"/>
<reference evidence="2 3" key="1">
    <citation type="submission" date="2018-06" db="EMBL/GenBank/DDBJ databases">
        <title>Natronomonas sp. F16-60 a new haloarchaeon isolated from a solar saltern of Isla Cristina, Huelva, Spain.</title>
        <authorList>
            <person name="Duran-Viseras A."/>
            <person name="Sanchez-Porro C."/>
            <person name="Ventosa A."/>
        </authorList>
    </citation>
    <scope>NUCLEOTIDE SEQUENCE [LARGE SCALE GENOMIC DNA]</scope>
    <source>
        <strain evidence="2 3">F16-60</strain>
    </source>
</reference>
<dbReference type="RefSeq" id="WP_144261027.1">
    <property type="nucleotide sequence ID" value="NZ_QMDX01000002.1"/>
</dbReference>
<feature type="region of interest" description="Disordered" evidence="1">
    <location>
        <begin position="20"/>
        <end position="60"/>
    </location>
</feature>
<gene>
    <name evidence="2" type="ORF">DP107_04875</name>
</gene>
<evidence type="ECO:0000256" key="1">
    <source>
        <dbReference type="SAM" id="MobiDB-lite"/>
    </source>
</evidence>
<name>A0A554NCS0_9EURY</name>
<keyword evidence="3" id="KW-1185">Reference proteome</keyword>
<sequence length="60" mass="5987">MTRTGTALVGGLLVPAGCSAVDDPAGREPTSTLTPAPVPETADAATTSRRPGALRQPLDT</sequence>
<dbReference type="InParanoid" id="A0A554NCS0"/>
<evidence type="ECO:0000313" key="2">
    <source>
        <dbReference type="EMBL" id="TSD15187.1"/>
    </source>
</evidence>
<evidence type="ECO:0000313" key="3">
    <source>
        <dbReference type="Proteomes" id="UP000319894"/>
    </source>
</evidence>
<dbReference type="AlphaFoldDB" id="A0A554NCS0"/>
<comment type="caution">
    <text evidence="2">The sequence shown here is derived from an EMBL/GenBank/DDBJ whole genome shotgun (WGS) entry which is preliminary data.</text>
</comment>
<dbReference type="Proteomes" id="UP000319894">
    <property type="component" value="Unassembled WGS sequence"/>
</dbReference>